<dbReference type="InterPro" id="IPR029045">
    <property type="entry name" value="ClpP/crotonase-like_dom_sf"/>
</dbReference>
<evidence type="ECO:0000259" key="3">
    <source>
        <dbReference type="PROSITE" id="PS50989"/>
    </source>
</evidence>
<feature type="domain" description="CoA carboxyltransferase N-terminal" evidence="2">
    <location>
        <begin position="1"/>
        <end position="239"/>
    </location>
</feature>
<name>A0A4U3MDV4_9ACTN</name>
<evidence type="ECO:0000256" key="1">
    <source>
        <dbReference type="ARBA" id="ARBA00022679"/>
    </source>
</evidence>
<dbReference type="InterPro" id="IPR011763">
    <property type="entry name" value="COA_CT_C"/>
</dbReference>
<dbReference type="GO" id="GO:0009317">
    <property type="term" value="C:acetyl-CoA carboxylase complex"/>
    <property type="evidence" value="ECO:0007669"/>
    <property type="project" value="InterPro"/>
</dbReference>
<organism evidence="4 5">
    <name type="scientific">Herbidospora galbida</name>
    <dbReference type="NCBI Taxonomy" id="2575442"/>
    <lineage>
        <taxon>Bacteria</taxon>
        <taxon>Bacillati</taxon>
        <taxon>Actinomycetota</taxon>
        <taxon>Actinomycetes</taxon>
        <taxon>Streptosporangiales</taxon>
        <taxon>Streptosporangiaceae</taxon>
        <taxon>Herbidospora</taxon>
    </lineage>
</organism>
<dbReference type="PROSITE" id="PS50980">
    <property type="entry name" value="COA_CT_NTER"/>
    <property type="match status" value="1"/>
</dbReference>
<gene>
    <name evidence="4" type="ORF">FDA94_19185</name>
</gene>
<reference evidence="4 5" key="1">
    <citation type="submission" date="2019-04" db="EMBL/GenBank/DDBJ databases">
        <title>Herbidospora sp. NEAU-GS14.nov., a novel actinomycete isolated from soil.</title>
        <authorList>
            <person name="Han L."/>
        </authorList>
    </citation>
    <scope>NUCLEOTIDE SEQUENCE [LARGE SCALE GENOMIC DNA]</scope>
    <source>
        <strain evidence="4 5">NEAU-GS14</strain>
    </source>
</reference>
<comment type="caution">
    <text evidence="4">The sequence shown here is derived from an EMBL/GenBank/DDBJ whole genome shotgun (WGS) entry which is preliminary data.</text>
</comment>
<keyword evidence="1 4" id="KW-0808">Transferase</keyword>
<dbReference type="RefSeq" id="WP_137248451.1">
    <property type="nucleotide sequence ID" value="NZ_SZQA01000018.1"/>
</dbReference>
<protein>
    <submittedName>
        <fullName evidence="4">Acetyl-CoA carboxyl transferase</fullName>
    </submittedName>
</protein>
<dbReference type="Pfam" id="PF01039">
    <property type="entry name" value="Carboxyl_trans"/>
    <property type="match status" value="1"/>
</dbReference>
<sequence length="499" mass="52046">MTPERPDARTLIEVVLDPGSWVSWDRPPLEIAPPGSDYAAELAAARNKSGYDESVVTGEGRLDGRRVAVVAGEFSFLAGSIGVAAAERLVAAVERATAERLPLLAAPASGGTRMQEGALAFVQMIKITAAVTAHKEAGLPYVVYLRHPTTGGVFASWGSLGHVTAAEPGAMIGFLGPRVFESLYGYRFPKGVQESENLFAHGLVDAVVPAAQAREIAVRALGVLCAPKDLPAPPPATEPEARTDVPAWDAIVSSRRDDRPGVRTLLRLAATDVTPLNGTGAGESDPGLLLALARFGSAPAVVLGQDRRGARSGLKIGPAGLRVARRGMKLAEELGLPLVTVIDTAGAELSKAAEEGGLAGEIARSLADLVMLDAPTVCLLLGQGSGGAALALLPADRVLAAQHAWLSPLPPEGASAILYRTVDFAPEIAQAQGVRAADLKRDGIVDRIIAECPDAVYEQPAFAKRVARALEEEIATLLAEPAGDRVNRRIARYRAVGTS</sequence>
<keyword evidence="5" id="KW-1185">Reference proteome</keyword>
<dbReference type="GO" id="GO:2001295">
    <property type="term" value="P:malonyl-CoA biosynthetic process"/>
    <property type="evidence" value="ECO:0007669"/>
    <property type="project" value="TreeGrafter"/>
</dbReference>
<dbReference type="AlphaFoldDB" id="A0A4U3MDV4"/>
<evidence type="ECO:0000313" key="5">
    <source>
        <dbReference type="Proteomes" id="UP000308705"/>
    </source>
</evidence>
<dbReference type="GO" id="GO:0003989">
    <property type="term" value="F:acetyl-CoA carboxylase activity"/>
    <property type="evidence" value="ECO:0007669"/>
    <property type="project" value="InterPro"/>
</dbReference>
<evidence type="ECO:0000259" key="2">
    <source>
        <dbReference type="PROSITE" id="PS50980"/>
    </source>
</evidence>
<accession>A0A4U3MDV4</accession>
<dbReference type="PROSITE" id="PS50989">
    <property type="entry name" value="COA_CT_CTER"/>
    <property type="match status" value="1"/>
</dbReference>
<feature type="domain" description="CoA carboxyltransferase C-terminal" evidence="3">
    <location>
        <begin position="247"/>
        <end position="480"/>
    </location>
</feature>
<dbReference type="Gene3D" id="3.90.226.10">
    <property type="entry name" value="2-enoyl-CoA Hydratase, Chain A, domain 1"/>
    <property type="match status" value="2"/>
</dbReference>
<dbReference type="GO" id="GO:0006633">
    <property type="term" value="P:fatty acid biosynthetic process"/>
    <property type="evidence" value="ECO:0007669"/>
    <property type="project" value="InterPro"/>
</dbReference>
<dbReference type="OrthoDB" id="9772975at2"/>
<dbReference type="InterPro" id="IPR034733">
    <property type="entry name" value="AcCoA_carboxyl_beta"/>
</dbReference>
<dbReference type="SUPFAM" id="SSF52096">
    <property type="entry name" value="ClpP/crotonase"/>
    <property type="match status" value="2"/>
</dbReference>
<dbReference type="InterPro" id="IPR011762">
    <property type="entry name" value="COA_CT_N"/>
</dbReference>
<dbReference type="InterPro" id="IPR000438">
    <property type="entry name" value="Acetyl_CoA_COase_Trfase_b_su"/>
</dbReference>
<dbReference type="Proteomes" id="UP000308705">
    <property type="component" value="Unassembled WGS sequence"/>
</dbReference>
<evidence type="ECO:0000313" key="4">
    <source>
        <dbReference type="EMBL" id="TKK86920.1"/>
    </source>
</evidence>
<dbReference type="PANTHER" id="PTHR42995:SF5">
    <property type="entry name" value="ACETYL-COENZYME A CARBOXYLASE CARBOXYL TRANSFERASE SUBUNIT BETA, CHLOROPLASTIC"/>
    <property type="match status" value="1"/>
</dbReference>
<dbReference type="PRINTS" id="PR01070">
    <property type="entry name" value="ACCCTRFRASEB"/>
</dbReference>
<proteinExistence type="predicted"/>
<dbReference type="PANTHER" id="PTHR42995">
    <property type="entry name" value="ACETYL-COENZYME A CARBOXYLASE CARBOXYL TRANSFERASE SUBUNIT BETA, CHLOROPLASTIC"/>
    <property type="match status" value="1"/>
</dbReference>
<dbReference type="EMBL" id="SZQA01000018">
    <property type="protein sequence ID" value="TKK86920.1"/>
    <property type="molecule type" value="Genomic_DNA"/>
</dbReference>
<dbReference type="GO" id="GO:0016740">
    <property type="term" value="F:transferase activity"/>
    <property type="evidence" value="ECO:0007669"/>
    <property type="project" value="UniProtKB-KW"/>
</dbReference>